<dbReference type="Proteomes" id="UP000027822">
    <property type="component" value="Unassembled WGS sequence"/>
</dbReference>
<dbReference type="PANTHER" id="PTHR43861">
    <property type="entry name" value="TRANS-ACONITATE 2-METHYLTRANSFERASE-RELATED"/>
    <property type="match status" value="1"/>
</dbReference>
<gene>
    <name evidence="6" type="ORF">BAMA_21795</name>
</gene>
<name>A0A073JWS8_9BACI</name>
<feature type="binding site" evidence="4">
    <location>
        <position position="53"/>
    </location>
    <ligand>
        <name>S-adenosyl-L-methionine</name>
        <dbReference type="ChEBI" id="CHEBI:59789"/>
    </ligand>
</feature>
<keyword evidence="1 4" id="KW-0489">Methyltransferase</keyword>
<dbReference type="InterPro" id="IPR029063">
    <property type="entry name" value="SAM-dependent_MTases_sf"/>
</dbReference>
<organism evidence="6 7">
    <name type="scientific">Bacillus manliponensis</name>
    <dbReference type="NCBI Taxonomy" id="574376"/>
    <lineage>
        <taxon>Bacteria</taxon>
        <taxon>Bacillati</taxon>
        <taxon>Bacillota</taxon>
        <taxon>Bacilli</taxon>
        <taxon>Bacillales</taxon>
        <taxon>Bacillaceae</taxon>
        <taxon>Bacillus</taxon>
        <taxon>Bacillus cereus group</taxon>
    </lineage>
</organism>
<evidence type="ECO:0000256" key="1">
    <source>
        <dbReference type="ARBA" id="ARBA00022603"/>
    </source>
</evidence>
<dbReference type="Gene3D" id="3.40.50.150">
    <property type="entry name" value="Vaccinia Virus protein VP39"/>
    <property type="match status" value="1"/>
</dbReference>
<dbReference type="HAMAP" id="MF_02100">
    <property type="entry name" value="Methyltr_YrrT"/>
    <property type="match status" value="1"/>
</dbReference>
<accession>A0A073JWS8</accession>
<dbReference type="AlphaFoldDB" id="A0A073JWS8"/>
<dbReference type="GO" id="GO:0008757">
    <property type="term" value="F:S-adenosylmethionine-dependent methyltransferase activity"/>
    <property type="evidence" value="ECO:0007669"/>
    <property type="project" value="UniProtKB-UniRule"/>
</dbReference>
<feature type="binding site" evidence="4">
    <location>
        <position position="74"/>
    </location>
    <ligand>
        <name>S-adenosyl-L-methionine</name>
        <dbReference type="ChEBI" id="CHEBI:59789"/>
    </ligand>
</feature>
<keyword evidence="3 4" id="KW-0949">S-adenosyl-L-methionine</keyword>
<dbReference type="InterPro" id="IPR023553">
    <property type="entry name" value="Uncharacterised_MeTfrase_YrrT"/>
</dbReference>
<evidence type="ECO:0000313" key="7">
    <source>
        <dbReference type="Proteomes" id="UP000027822"/>
    </source>
</evidence>
<dbReference type="Pfam" id="PF13649">
    <property type="entry name" value="Methyltransf_25"/>
    <property type="match status" value="1"/>
</dbReference>
<sequence length="212" mass="24285">MGTEFNELFDEWAHTYDSFVQGEDVQYKEVFAHYEEILENVVTKSFGHVLEFGVGTGNLTNTLLQAGRTVYGIEPSQEMRAIAKQKLPKEVSITTGDFLNFIAPPKVDTIVSTYAFHHLTDKEKEVAIGKYSQLLNKGGKIVFADTIFADKDAYEETIQHAKERGFHNLANDLQTEYYTVIPVMQSIFENNGFYVTFKRMNHYVWVMEATKQ</sequence>
<dbReference type="SUPFAM" id="SSF53335">
    <property type="entry name" value="S-adenosyl-L-methionine-dependent methyltransferases"/>
    <property type="match status" value="1"/>
</dbReference>
<evidence type="ECO:0000256" key="2">
    <source>
        <dbReference type="ARBA" id="ARBA00022679"/>
    </source>
</evidence>
<dbReference type="eggNOG" id="COG2226">
    <property type="taxonomic scope" value="Bacteria"/>
</dbReference>
<protein>
    <recommendedName>
        <fullName evidence="4">Uncharacterized methyltransferase BAMA_21795</fullName>
        <ecNumber evidence="4">2.1.1.-</ecNumber>
    </recommendedName>
</protein>
<evidence type="ECO:0000259" key="5">
    <source>
        <dbReference type="Pfam" id="PF13649"/>
    </source>
</evidence>
<comment type="function">
    <text evidence="4">Could be a S-adenosyl-L-methionine-dependent methyltransferase.</text>
</comment>
<keyword evidence="7" id="KW-1185">Reference proteome</keyword>
<dbReference type="STRING" id="574376.BAMA_21795"/>
<feature type="binding site" evidence="4">
    <location>
        <position position="97"/>
    </location>
    <ligand>
        <name>S-adenosyl-L-methionine</name>
        <dbReference type="ChEBI" id="CHEBI:59789"/>
    </ligand>
</feature>
<feature type="domain" description="Methyltransferase" evidence="5">
    <location>
        <begin position="49"/>
        <end position="139"/>
    </location>
</feature>
<dbReference type="RefSeq" id="WP_034638719.1">
    <property type="nucleotide sequence ID" value="NZ_CBCSJC010000005.1"/>
</dbReference>
<evidence type="ECO:0000256" key="4">
    <source>
        <dbReference type="HAMAP-Rule" id="MF_02100"/>
    </source>
</evidence>
<comment type="caution">
    <text evidence="6">The sequence shown here is derived from an EMBL/GenBank/DDBJ whole genome shotgun (WGS) entry which is preliminary data.</text>
</comment>
<dbReference type="InterPro" id="IPR041698">
    <property type="entry name" value="Methyltransf_25"/>
</dbReference>
<keyword evidence="2 4" id="KW-0808">Transferase</keyword>
<dbReference type="EC" id="2.1.1.-" evidence="4"/>
<evidence type="ECO:0000313" key="6">
    <source>
        <dbReference type="EMBL" id="KEK19429.1"/>
    </source>
</evidence>
<proteinExistence type="inferred from homology"/>
<dbReference type="EMBL" id="JOTN01000007">
    <property type="protein sequence ID" value="KEK19429.1"/>
    <property type="molecule type" value="Genomic_DNA"/>
</dbReference>
<comment type="similarity">
    <text evidence="4">Belongs to the methyltransferase superfamily. YrrT family.</text>
</comment>
<evidence type="ECO:0000256" key="3">
    <source>
        <dbReference type="ARBA" id="ARBA00022691"/>
    </source>
</evidence>
<dbReference type="GO" id="GO:0032259">
    <property type="term" value="P:methylation"/>
    <property type="evidence" value="ECO:0007669"/>
    <property type="project" value="UniProtKB-KW"/>
</dbReference>
<dbReference type="CDD" id="cd02440">
    <property type="entry name" value="AdoMet_MTases"/>
    <property type="match status" value="1"/>
</dbReference>
<dbReference type="OrthoDB" id="465705at2"/>
<reference evidence="6 7" key="1">
    <citation type="submission" date="2014-06" db="EMBL/GenBank/DDBJ databases">
        <title>Draft genome sequence of Bacillus manliponensis JCM 15802 (MCCC 1A00708).</title>
        <authorList>
            <person name="Lai Q."/>
            <person name="Liu Y."/>
            <person name="Shao Z."/>
        </authorList>
    </citation>
    <scope>NUCLEOTIDE SEQUENCE [LARGE SCALE GENOMIC DNA]</scope>
    <source>
        <strain evidence="6 7">JCM 15802</strain>
    </source>
</reference>